<evidence type="ECO:0008006" key="3">
    <source>
        <dbReference type="Google" id="ProtNLM"/>
    </source>
</evidence>
<reference evidence="1 2" key="1">
    <citation type="journal article" date="2019" name="Int. J. Syst. Evol. Microbiol.">
        <title>The Global Catalogue of Microorganisms (GCM) 10K type strain sequencing project: providing services to taxonomists for standard genome sequencing and annotation.</title>
        <authorList>
            <consortium name="The Broad Institute Genomics Platform"/>
            <consortium name="The Broad Institute Genome Sequencing Center for Infectious Disease"/>
            <person name="Wu L."/>
            <person name="Ma J."/>
        </authorList>
    </citation>
    <scope>NUCLEOTIDE SEQUENCE [LARGE SCALE GENOMIC DNA]</scope>
    <source>
        <strain evidence="1 2">JCM 15976</strain>
    </source>
</reference>
<keyword evidence="2" id="KW-1185">Reference proteome</keyword>
<sequence>MEKNKIKYIHTEEIHNLSAPMEIVPKIIEIIKPNNVVDVGCGVGTFLYCFKQEGVKEVLGIDGEWVDRELLKKYLDENEFLIRNLEEEFELEKKYDLVVSLEVAEHISEKAADNFIKNLINAGEIILFSAAIPYQGGQNHINEQWLSYWENKFIEHDYVIHDILRPLFWNNAEIPVWYKQNMVVATPKKFQFDSETVYNPLRDVVHYSLFSYRNIRLNKIIEEKNKKLNEIYGGELKKSVYLKFFLKSIIGKRCVESIKSLLNLKRKV</sequence>
<evidence type="ECO:0000313" key="1">
    <source>
        <dbReference type="EMBL" id="GAA0747862.1"/>
    </source>
</evidence>
<evidence type="ECO:0000313" key="2">
    <source>
        <dbReference type="Proteomes" id="UP001500736"/>
    </source>
</evidence>
<protein>
    <recommendedName>
        <fullName evidence="3">Methyltransferase family protein</fullName>
    </recommendedName>
</protein>
<organism evidence="1 2">
    <name type="scientific">Gaetbulibacter jejuensis</name>
    <dbReference type="NCBI Taxonomy" id="584607"/>
    <lineage>
        <taxon>Bacteria</taxon>
        <taxon>Pseudomonadati</taxon>
        <taxon>Bacteroidota</taxon>
        <taxon>Flavobacteriia</taxon>
        <taxon>Flavobacteriales</taxon>
        <taxon>Flavobacteriaceae</taxon>
        <taxon>Gaetbulibacter</taxon>
    </lineage>
</organism>
<dbReference type="InterPro" id="IPR029063">
    <property type="entry name" value="SAM-dependent_MTases_sf"/>
</dbReference>
<dbReference type="SUPFAM" id="SSF53335">
    <property type="entry name" value="S-adenosyl-L-methionine-dependent methyltransferases"/>
    <property type="match status" value="1"/>
</dbReference>
<accession>A0ABN1JW58</accession>
<proteinExistence type="predicted"/>
<comment type="caution">
    <text evidence="1">The sequence shown here is derived from an EMBL/GenBank/DDBJ whole genome shotgun (WGS) entry which is preliminary data.</text>
</comment>
<dbReference type="EMBL" id="BAAAGF010000004">
    <property type="protein sequence ID" value="GAA0747862.1"/>
    <property type="molecule type" value="Genomic_DNA"/>
</dbReference>
<dbReference type="Proteomes" id="UP001500736">
    <property type="component" value="Unassembled WGS sequence"/>
</dbReference>
<dbReference type="Gene3D" id="3.40.50.150">
    <property type="entry name" value="Vaccinia Virus protein VP39"/>
    <property type="match status" value="1"/>
</dbReference>
<name>A0ABN1JW58_9FLAO</name>
<dbReference type="RefSeq" id="WP_343798879.1">
    <property type="nucleotide sequence ID" value="NZ_BAAAGF010000004.1"/>
</dbReference>
<gene>
    <name evidence="1" type="ORF">GCM10009431_25730</name>
</gene>
<dbReference type="Pfam" id="PF13489">
    <property type="entry name" value="Methyltransf_23"/>
    <property type="match status" value="1"/>
</dbReference>
<dbReference type="CDD" id="cd02440">
    <property type="entry name" value="AdoMet_MTases"/>
    <property type="match status" value="1"/>
</dbReference>